<dbReference type="PRINTS" id="PR00344">
    <property type="entry name" value="BCTRLSENSOR"/>
</dbReference>
<proteinExistence type="predicted"/>
<evidence type="ECO:0000313" key="17">
    <source>
        <dbReference type="Proteomes" id="UP000277811"/>
    </source>
</evidence>
<dbReference type="SMART" id="SM00387">
    <property type="entry name" value="HATPase_c"/>
    <property type="match status" value="1"/>
</dbReference>
<evidence type="ECO:0000256" key="10">
    <source>
        <dbReference type="ARBA" id="ARBA00022840"/>
    </source>
</evidence>
<keyword evidence="8" id="KW-0547">Nucleotide-binding</keyword>
<dbReference type="InterPro" id="IPR036890">
    <property type="entry name" value="HATPase_C_sf"/>
</dbReference>
<dbReference type="SUPFAM" id="SSF55874">
    <property type="entry name" value="ATPase domain of HSP90 chaperone/DNA topoisomerase II/histidine kinase"/>
    <property type="match status" value="1"/>
</dbReference>
<dbReference type="Pfam" id="PF06580">
    <property type="entry name" value="His_kinase"/>
    <property type="match status" value="1"/>
</dbReference>
<keyword evidence="5" id="KW-0597">Phosphoprotein</keyword>
<dbReference type="Pfam" id="PF07694">
    <property type="entry name" value="5TM-5TMR_LYT"/>
    <property type="match status" value="1"/>
</dbReference>
<dbReference type="InterPro" id="IPR029016">
    <property type="entry name" value="GAF-like_dom_sf"/>
</dbReference>
<gene>
    <name evidence="16" type="ORF">LUCI_4940</name>
</gene>
<dbReference type="GO" id="GO:0000155">
    <property type="term" value="F:phosphorelay sensor kinase activity"/>
    <property type="evidence" value="ECO:0007669"/>
    <property type="project" value="InterPro"/>
</dbReference>
<evidence type="ECO:0000313" key="16">
    <source>
        <dbReference type="EMBL" id="VBB09642.1"/>
    </source>
</evidence>
<dbReference type="InterPro" id="IPR005467">
    <property type="entry name" value="His_kinase_dom"/>
</dbReference>
<feature type="transmembrane region" description="Helical" evidence="14">
    <location>
        <begin position="12"/>
        <end position="28"/>
    </location>
</feature>
<comment type="catalytic activity">
    <reaction evidence="1">
        <text>ATP + protein L-histidine = ADP + protein N-phospho-L-histidine.</text>
        <dbReference type="EC" id="2.7.13.3"/>
    </reaction>
</comment>
<dbReference type="OrthoDB" id="9809348at2"/>
<evidence type="ECO:0000256" key="7">
    <source>
        <dbReference type="ARBA" id="ARBA00022692"/>
    </source>
</evidence>
<evidence type="ECO:0000256" key="5">
    <source>
        <dbReference type="ARBA" id="ARBA00022553"/>
    </source>
</evidence>
<dbReference type="InterPro" id="IPR004358">
    <property type="entry name" value="Sig_transdc_His_kin-like_C"/>
</dbReference>
<evidence type="ECO:0000256" key="14">
    <source>
        <dbReference type="SAM" id="Phobius"/>
    </source>
</evidence>
<dbReference type="GO" id="GO:0005524">
    <property type="term" value="F:ATP binding"/>
    <property type="evidence" value="ECO:0007669"/>
    <property type="project" value="UniProtKB-KW"/>
</dbReference>
<keyword evidence="9 16" id="KW-0418">Kinase</keyword>
<dbReference type="Pfam" id="PF02518">
    <property type="entry name" value="HATPase_c"/>
    <property type="match status" value="1"/>
</dbReference>
<dbReference type="InterPro" id="IPR010559">
    <property type="entry name" value="Sig_transdc_His_kin_internal"/>
</dbReference>
<keyword evidence="7 14" id="KW-0812">Transmembrane</keyword>
<evidence type="ECO:0000256" key="6">
    <source>
        <dbReference type="ARBA" id="ARBA00022679"/>
    </source>
</evidence>
<accession>A0A498RHS7</accession>
<protein>
    <recommendedName>
        <fullName evidence="3">histidine kinase</fullName>
        <ecNumber evidence="3">2.7.13.3</ecNumber>
    </recommendedName>
</protein>
<dbReference type="Gene3D" id="3.30.450.40">
    <property type="match status" value="1"/>
</dbReference>
<dbReference type="GO" id="GO:0071555">
    <property type="term" value="P:cell wall organization"/>
    <property type="evidence" value="ECO:0007669"/>
    <property type="project" value="InterPro"/>
</dbReference>
<evidence type="ECO:0000256" key="9">
    <source>
        <dbReference type="ARBA" id="ARBA00022777"/>
    </source>
</evidence>
<feature type="transmembrane region" description="Helical" evidence="14">
    <location>
        <begin position="178"/>
        <end position="196"/>
    </location>
</feature>
<dbReference type="PROSITE" id="PS50109">
    <property type="entry name" value="HIS_KIN"/>
    <property type="match status" value="1"/>
</dbReference>
<evidence type="ECO:0000256" key="4">
    <source>
        <dbReference type="ARBA" id="ARBA00022475"/>
    </source>
</evidence>
<evidence type="ECO:0000259" key="15">
    <source>
        <dbReference type="PROSITE" id="PS50109"/>
    </source>
</evidence>
<organism evidence="16 17">
    <name type="scientific">Lucifera butyrica</name>
    <dbReference type="NCBI Taxonomy" id="1351585"/>
    <lineage>
        <taxon>Bacteria</taxon>
        <taxon>Bacillati</taxon>
        <taxon>Bacillota</taxon>
        <taxon>Negativicutes</taxon>
        <taxon>Veillonellales</taxon>
        <taxon>Veillonellaceae</taxon>
        <taxon>Lucifera</taxon>
    </lineage>
</organism>
<keyword evidence="6" id="KW-0808">Transferase</keyword>
<keyword evidence="12" id="KW-0902">Two-component regulatory system</keyword>
<dbReference type="EC" id="2.7.13.3" evidence="3"/>
<dbReference type="InterPro" id="IPR003594">
    <property type="entry name" value="HATPase_dom"/>
</dbReference>
<evidence type="ECO:0000256" key="13">
    <source>
        <dbReference type="ARBA" id="ARBA00023136"/>
    </source>
</evidence>
<dbReference type="InterPro" id="IPR011620">
    <property type="entry name" value="Sig_transdc_His_kinase_LytS_TM"/>
</dbReference>
<feature type="transmembrane region" description="Helical" evidence="14">
    <location>
        <begin position="78"/>
        <end position="98"/>
    </location>
</feature>
<dbReference type="Gene3D" id="3.30.565.10">
    <property type="entry name" value="Histidine kinase-like ATPase, C-terminal domain"/>
    <property type="match status" value="1"/>
</dbReference>
<evidence type="ECO:0000256" key="3">
    <source>
        <dbReference type="ARBA" id="ARBA00012438"/>
    </source>
</evidence>
<sequence>MMLVKWEQISNQLTSGLMVMLVVVFFLSKAKLFRGIMLKSGTSANEKIGISVFFGVVGILGSYIGLPVTDGFANIRAIGVVVAGLVGGRAVGLGAGLIAGFHRYYLGGFSALGSALATVLEGFAAGMFSKRVPAQEKWPYALVLGFFLEFCHMILLLLVDRPFEQAVRFVEEIAPPMLFMNTLGITALVIILENIFREQELVEGAAARLTLQIASTTVTYLRKGLNRQSAEKTAQIIYSTVKELAAVVVTNRTEVLSSVGAPVHGHIGTAFTRSTERAIATGEYTLAQTRAEIGCQHSDCLLGSKIVAPLKDHEEVIGALIIYKFGENSIRPFEIELIKGLALLISTQLEVSKGERQSVLLARAEIKALQAQVNPHFLFNALNTIVYYCRKQPETARKLLIHLGNYYRNNLTLSDTMISLEKEIQRVNDYVKIEAARFQGKLRVIYDIPEECKCYVPPLILQPIVENAIKHGLYPKREGGTVTISGRAEEDKVKLMVEDNGVGMAKAQIKEVFKPDPKGDHIGISNVNNRLKNFCGEQYGLFIESELGKGTKVTISLPAAKEDEDVKSDYCG</sequence>
<comment type="subcellular location">
    <subcellularLocation>
        <location evidence="2">Cell membrane</location>
        <topology evidence="2">Multi-pass membrane protein</topology>
    </subcellularLocation>
</comment>
<dbReference type="PANTHER" id="PTHR34220">
    <property type="entry name" value="SENSOR HISTIDINE KINASE YPDA"/>
    <property type="match status" value="1"/>
</dbReference>
<dbReference type="InterPro" id="IPR050640">
    <property type="entry name" value="Bact_2-comp_sensor_kinase"/>
</dbReference>
<feature type="transmembrane region" description="Helical" evidence="14">
    <location>
        <begin position="48"/>
        <end position="66"/>
    </location>
</feature>
<feature type="domain" description="Histidine kinase" evidence="15">
    <location>
        <begin position="460"/>
        <end position="561"/>
    </location>
</feature>
<evidence type="ECO:0000256" key="8">
    <source>
        <dbReference type="ARBA" id="ARBA00022741"/>
    </source>
</evidence>
<keyword evidence="10" id="KW-0067">ATP-binding</keyword>
<dbReference type="SUPFAM" id="SSF55781">
    <property type="entry name" value="GAF domain-like"/>
    <property type="match status" value="1"/>
</dbReference>
<dbReference type="RefSeq" id="WP_122630419.1">
    <property type="nucleotide sequence ID" value="NZ_UPPP01000133.1"/>
</dbReference>
<feature type="transmembrane region" description="Helical" evidence="14">
    <location>
        <begin position="104"/>
        <end position="128"/>
    </location>
</feature>
<dbReference type="PANTHER" id="PTHR34220:SF7">
    <property type="entry name" value="SENSOR HISTIDINE KINASE YPDA"/>
    <property type="match status" value="1"/>
</dbReference>
<evidence type="ECO:0000256" key="2">
    <source>
        <dbReference type="ARBA" id="ARBA00004651"/>
    </source>
</evidence>
<keyword evidence="4" id="KW-1003">Cell membrane</keyword>
<dbReference type="Proteomes" id="UP000277811">
    <property type="component" value="Unassembled WGS sequence"/>
</dbReference>
<name>A0A498RHS7_9FIRM</name>
<evidence type="ECO:0000256" key="11">
    <source>
        <dbReference type="ARBA" id="ARBA00022989"/>
    </source>
</evidence>
<keyword evidence="11 14" id="KW-1133">Transmembrane helix</keyword>
<keyword evidence="17" id="KW-1185">Reference proteome</keyword>
<evidence type="ECO:0000256" key="12">
    <source>
        <dbReference type="ARBA" id="ARBA00023012"/>
    </source>
</evidence>
<dbReference type="AlphaFoldDB" id="A0A498RHS7"/>
<dbReference type="EMBL" id="UPPP01000133">
    <property type="protein sequence ID" value="VBB09642.1"/>
    <property type="molecule type" value="Genomic_DNA"/>
</dbReference>
<dbReference type="GO" id="GO:0005886">
    <property type="term" value="C:plasma membrane"/>
    <property type="evidence" value="ECO:0007669"/>
    <property type="project" value="UniProtKB-SubCell"/>
</dbReference>
<evidence type="ECO:0000256" key="1">
    <source>
        <dbReference type="ARBA" id="ARBA00000085"/>
    </source>
</evidence>
<feature type="transmembrane region" description="Helical" evidence="14">
    <location>
        <begin position="140"/>
        <end position="158"/>
    </location>
</feature>
<reference evidence="16 17" key="1">
    <citation type="submission" date="2018-06" db="EMBL/GenBank/DDBJ databases">
        <authorList>
            <person name="Strepis N."/>
        </authorList>
    </citation>
    <scope>NUCLEOTIDE SEQUENCE [LARGE SCALE GENOMIC DNA]</scope>
    <source>
        <strain evidence="16">LUCI</strain>
    </source>
</reference>
<keyword evidence="13 14" id="KW-0472">Membrane</keyword>